<comment type="caution">
    <text evidence="2">The sequence shown here is derived from an EMBL/GenBank/DDBJ whole genome shotgun (WGS) entry which is preliminary data.</text>
</comment>
<keyword evidence="3" id="KW-1185">Reference proteome</keyword>
<dbReference type="AlphaFoldDB" id="A0A843TLD0"/>
<reference evidence="2" key="1">
    <citation type="submission" date="2017-07" db="EMBL/GenBank/DDBJ databases">
        <title>Taro Niue Genome Assembly and Annotation.</title>
        <authorList>
            <person name="Atibalentja N."/>
            <person name="Keating K."/>
            <person name="Fields C.J."/>
        </authorList>
    </citation>
    <scope>NUCLEOTIDE SEQUENCE</scope>
    <source>
        <strain evidence="2">Niue_2</strain>
        <tissue evidence="2">Leaf</tissue>
    </source>
</reference>
<accession>A0A843TLD0</accession>
<evidence type="ECO:0000256" key="1">
    <source>
        <dbReference type="SAM" id="MobiDB-lite"/>
    </source>
</evidence>
<protein>
    <submittedName>
        <fullName evidence="2">Uncharacterized protein</fullName>
    </submittedName>
</protein>
<evidence type="ECO:0000313" key="2">
    <source>
        <dbReference type="EMBL" id="MQL71845.1"/>
    </source>
</evidence>
<dbReference type="Proteomes" id="UP000652761">
    <property type="component" value="Unassembled WGS sequence"/>
</dbReference>
<gene>
    <name evidence="2" type="ORF">Taro_004154</name>
</gene>
<name>A0A843TLD0_COLES</name>
<organism evidence="2 3">
    <name type="scientific">Colocasia esculenta</name>
    <name type="common">Wild taro</name>
    <name type="synonym">Arum esculentum</name>
    <dbReference type="NCBI Taxonomy" id="4460"/>
    <lineage>
        <taxon>Eukaryota</taxon>
        <taxon>Viridiplantae</taxon>
        <taxon>Streptophyta</taxon>
        <taxon>Embryophyta</taxon>
        <taxon>Tracheophyta</taxon>
        <taxon>Spermatophyta</taxon>
        <taxon>Magnoliopsida</taxon>
        <taxon>Liliopsida</taxon>
        <taxon>Araceae</taxon>
        <taxon>Aroideae</taxon>
        <taxon>Colocasieae</taxon>
        <taxon>Colocasia</taxon>
    </lineage>
</organism>
<feature type="region of interest" description="Disordered" evidence="1">
    <location>
        <begin position="26"/>
        <end position="46"/>
    </location>
</feature>
<evidence type="ECO:0000313" key="3">
    <source>
        <dbReference type="Proteomes" id="UP000652761"/>
    </source>
</evidence>
<dbReference type="EMBL" id="NMUH01000111">
    <property type="protein sequence ID" value="MQL71845.1"/>
    <property type="molecule type" value="Genomic_DNA"/>
</dbReference>
<proteinExistence type="predicted"/>
<sequence>MKVGLRPPHEGRPPLTAAPLHLHHRAAAPAAAHADDQPHPKGMHGVSLELQASAKTTTQAEALHRRPLHHPASNMASDSMKKACYLPLARMPLPRRIEESTVLTPLPCRSSSPPLYVYMLPVFFLQNCSVPSCCMRH</sequence>